<sequence length="410" mass="45758">MAAAGCVLHRTLTRSGTLANKVSSSPPAVCREFLYVVDLQRYSRDEGSSIYLHQAVLSGDDLYDITLTDGDCRLQVTLDPGLNRLVERNILQPGSTLHNATFTPCGERYSYRLVSVEVTDGAPGDDDDGVRRDDVDWDSLPWFGSSHPAGPVLPLRANRSVFLPLWNNVDYNGAVWREALPTEEEEEEDEEEEQRPAATVSELRDSFLSGRRGVARGVVQLQLIVRIINKSHLMYYGKTDRSCECPYKAVLEVCDQTGSVCVVLWNSVCVSWYRCLKPGDIISLRRYRVKQHYQAELDDIEISVNSRNPTAQITVLPESSVPPDWLPPPPCYHFYNRYTHVWLSVLVRSVVPPQNQHNISAMAPFSASSYFYITDNGATVSGAVTAADSCQSDVGHVYVCVPHGFIQTKP</sequence>
<evidence type="ECO:0000313" key="1">
    <source>
        <dbReference type="Ensembl" id="ENSMALP00000007522.1"/>
    </source>
</evidence>
<dbReference type="GO" id="GO:0003697">
    <property type="term" value="F:single-stranded DNA binding"/>
    <property type="evidence" value="ECO:0007669"/>
    <property type="project" value="InterPro"/>
</dbReference>
<evidence type="ECO:0000313" key="2">
    <source>
        <dbReference type="Proteomes" id="UP000261600"/>
    </source>
</evidence>
<reference evidence="1" key="1">
    <citation type="submission" date="2025-08" db="UniProtKB">
        <authorList>
            <consortium name="Ensembl"/>
        </authorList>
    </citation>
    <scope>IDENTIFICATION</scope>
</reference>
<dbReference type="SUPFAM" id="SSF50249">
    <property type="entry name" value="Nucleic acid-binding proteins"/>
    <property type="match status" value="1"/>
</dbReference>
<reference evidence="1" key="2">
    <citation type="submission" date="2025-09" db="UniProtKB">
        <authorList>
            <consortium name="Ensembl"/>
        </authorList>
    </citation>
    <scope>IDENTIFICATION</scope>
</reference>
<dbReference type="Proteomes" id="UP000261600">
    <property type="component" value="Unplaced"/>
</dbReference>
<protein>
    <submittedName>
        <fullName evidence="1">Uncharacterized protein</fullName>
    </submittedName>
</protein>
<dbReference type="InterPro" id="IPR040893">
    <property type="entry name" value="RADX"/>
</dbReference>
<name>A0A3Q3J2X9_MONAL</name>
<keyword evidence="2" id="KW-1185">Reference proteome</keyword>
<dbReference type="AlphaFoldDB" id="A0A3Q3J2X9"/>
<dbReference type="Gene3D" id="2.40.50.140">
    <property type="entry name" value="Nucleic acid-binding proteins"/>
    <property type="match status" value="1"/>
</dbReference>
<dbReference type="Ensembl" id="ENSMALT00000007685.1">
    <property type="protein sequence ID" value="ENSMALP00000007522.1"/>
    <property type="gene ID" value="ENSMALG00000005345.1"/>
</dbReference>
<accession>A0A3Q3J2X9</accession>
<proteinExistence type="predicted"/>
<organism evidence="1 2">
    <name type="scientific">Monopterus albus</name>
    <name type="common">Swamp eel</name>
    <dbReference type="NCBI Taxonomy" id="43700"/>
    <lineage>
        <taxon>Eukaryota</taxon>
        <taxon>Metazoa</taxon>
        <taxon>Chordata</taxon>
        <taxon>Craniata</taxon>
        <taxon>Vertebrata</taxon>
        <taxon>Euteleostomi</taxon>
        <taxon>Actinopterygii</taxon>
        <taxon>Neopterygii</taxon>
        <taxon>Teleostei</taxon>
        <taxon>Neoteleostei</taxon>
        <taxon>Acanthomorphata</taxon>
        <taxon>Anabantaria</taxon>
        <taxon>Synbranchiformes</taxon>
        <taxon>Synbranchidae</taxon>
        <taxon>Monopterus</taxon>
    </lineage>
</organism>
<dbReference type="PANTHER" id="PTHR14944:SF3">
    <property type="entry name" value="SI:CH73-71D17.2"/>
    <property type="match status" value="1"/>
</dbReference>
<dbReference type="PANTHER" id="PTHR14944">
    <property type="entry name" value="RPA-RELATED PROTEIN RADX"/>
    <property type="match status" value="1"/>
</dbReference>
<dbReference type="Pfam" id="PF17659">
    <property type="entry name" value="RADX"/>
    <property type="match status" value="1"/>
</dbReference>
<dbReference type="InterPro" id="IPR012340">
    <property type="entry name" value="NA-bd_OB-fold"/>
</dbReference>